<dbReference type="SFLD" id="SFLDG01129">
    <property type="entry name" value="C1.5:_HAD__Beta-PGM__Phosphata"/>
    <property type="match status" value="1"/>
</dbReference>
<evidence type="ECO:0000313" key="2">
    <source>
        <dbReference type="EMBL" id="GLC30862.1"/>
    </source>
</evidence>
<dbReference type="SFLD" id="SFLDS00003">
    <property type="entry name" value="Haloacid_Dehalogenase"/>
    <property type="match status" value="1"/>
</dbReference>
<reference evidence="2 3" key="1">
    <citation type="journal article" date="2024" name="Int. J. Syst. Evol. Microbiol.">
        <title>Clostridium omnivorum sp. nov., isolated from anoxic soil under the treatment of reductive soil disinfestation.</title>
        <authorList>
            <person name="Ueki A."/>
            <person name="Tonouchi A."/>
            <person name="Kaku N."/>
            <person name="Honma S."/>
            <person name="Ueki K."/>
        </authorList>
    </citation>
    <scope>NUCLEOTIDE SEQUENCE [LARGE SCALE GENOMIC DNA]</scope>
    <source>
        <strain evidence="2 3">E14</strain>
    </source>
</reference>
<evidence type="ECO:0000313" key="3">
    <source>
        <dbReference type="Proteomes" id="UP001208567"/>
    </source>
</evidence>
<sequence>MINLNTILFDLDGTLLPMDMDNFTKIYFEQLGIYFKDLIDPKTLGKSIWASTETMVKNLDHKTNEEVFMSDFAKRIHGDLNIYKEKFDKFYDTRFLEAKSAVFENPYIQKSVALLQKKGYKLVVATNPLFPLKAIHHRIRWAGFDIEDFSYITHYEKNHYCKPQIQYYEEVLKDINKSPEECMMVGNDVQEDLIAGKLGIKTFLIKDYILHRTDDEIPADYIGSYVDFYKFAEELPSIK</sequence>
<dbReference type="Pfam" id="PF00702">
    <property type="entry name" value="Hydrolase"/>
    <property type="match status" value="1"/>
</dbReference>
<dbReference type="InterPro" id="IPR006439">
    <property type="entry name" value="HAD-SF_hydro_IA"/>
</dbReference>
<dbReference type="PANTHER" id="PTHR43316">
    <property type="entry name" value="HYDROLASE, HALOACID DELAHOGENASE-RELATED"/>
    <property type="match status" value="1"/>
</dbReference>
<evidence type="ECO:0000256" key="1">
    <source>
        <dbReference type="ARBA" id="ARBA00022801"/>
    </source>
</evidence>
<keyword evidence="3" id="KW-1185">Reference proteome</keyword>
<dbReference type="Proteomes" id="UP001208567">
    <property type="component" value="Unassembled WGS sequence"/>
</dbReference>
<protein>
    <submittedName>
        <fullName evidence="2">Haloacid dehalogenase</fullName>
    </submittedName>
</protein>
<dbReference type="PRINTS" id="PR00413">
    <property type="entry name" value="HADHALOGNASE"/>
</dbReference>
<gene>
    <name evidence="2" type="ORF">bsdE14_22720</name>
</gene>
<dbReference type="InterPro" id="IPR023214">
    <property type="entry name" value="HAD_sf"/>
</dbReference>
<accession>A0ABQ5N6P8</accession>
<dbReference type="InterPro" id="IPR036412">
    <property type="entry name" value="HAD-like_sf"/>
</dbReference>
<dbReference type="Gene3D" id="3.40.50.1000">
    <property type="entry name" value="HAD superfamily/HAD-like"/>
    <property type="match status" value="1"/>
</dbReference>
<keyword evidence="1" id="KW-0378">Hydrolase</keyword>
<dbReference type="RefSeq" id="WP_264850140.1">
    <property type="nucleotide sequence ID" value="NZ_BRXR01000001.1"/>
</dbReference>
<dbReference type="EMBL" id="BRXR01000001">
    <property type="protein sequence ID" value="GLC30862.1"/>
    <property type="molecule type" value="Genomic_DNA"/>
</dbReference>
<dbReference type="InterPro" id="IPR051540">
    <property type="entry name" value="S-2-haloacid_dehalogenase"/>
</dbReference>
<comment type="caution">
    <text evidence="2">The sequence shown here is derived from an EMBL/GenBank/DDBJ whole genome shotgun (WGS) entry which is preliminary data.</text>
</comment>
<proteinExistence type="predicted"/>
<organism evidence="2 3">
    <name type="scientific">Clostridium omnivorum</name>
    <dbReference type="NCBI Taxonomy" id="1604902"/>
    <lineage>
        <taxon>Bacteria</taxon>
        <taxon>Bacillati</taxon>
        <taxon>Bacillota</taxon>
        <taxon>Clostridia</taxon>
        <taxon>Eubacteriales</taxon>
        <taxon>Clostridiaceae</taxon>
        <taxon>Clostridium</taxon>
    </lineage>
</organism>
<dbReference type="SUPFAM" id="SSF56784">
    <property type="entry name" value="HAD-like"/>
    <property type="match status" value="1"/>
</dbReference>
<name>A0ABQ5N6P8_9CLOT</name>
<dbReference type="PANTHER" id="PTHR43316:SF3">
    <property type="entry name" value="HALOACID DEHALOGENASE, TYPE II (AFU_ORTHOLOGUE AFUA_2G07750)-RELATED"/>
    <property type="match status" value="1"/>
</dbReference>